<protein>
    <submittedName>
        <fullName evidence="1">Uncharacterized protein</fullName>
    </submittedName>
</protein>
<dbReference type="EMBL" id="JABSTQ010000248">
    <property type="protein sequence ID" value="KAG0445535.1"/>
    <property type="molecule type" value="Genomic_DNA"/>
</dbReference>
<reference evidence="1 2" key="1">
    <citation type="journal article" date="2020" name="Cell">
        <title>Large-Scale Comparative Analyses of Tick Genomes Elucidate Their Genetic Diversity and Vector Capacities.</title>
        <authorList>
            <consortium name="Tick Genome and Microbiome Consortium (TIGMIC)"/>
            <person name="Jia N."/>
            <person name="Wang J."/>
            <person name="Shi W."/>
            <person name="Du L."/>
            <person name="Sun Y."/>
            <person name="Zhan W."/>
            <person name="Jiang J.F."/>
            <person name="Wang Q."/>
            <person name="Zhang B."/>
            <person name="Ji P."/>
            <person name="Bell-Sakyi L."/>
            <person name="Cui X.M."/>
            <person name="Yuan T.T."/>
            <person name="Jiang B.G."/>
            <person name="Yang W.F."/>
            <person name="Lam T.T."/>
            <person name="Chang Q.C."/>
            <person name="Ding S.J."/>
            <person name="Wang X.J."/>
            <person name="Zhu J.G."/>
            <person name="Ruan X.D."/>
            <person name="Zhao L."/>
            <person name="Wei J.T."/>
            <person name="Ye R.Z."/>
            <person name="Que T.C."/>
            <person name="Du C.H."/>
            <person name="Zhou Y.H."/>
            <person name="Cheng J.X."/>
            <person name="Dai P.F."/>
            <person name="Guo W.B."/>
            <person name="Han X.H."/>
            <person name="Huang E.J."/>
            <person name="Li L.F."/>
            <person name="Wei W."/>
            <person name="Gao Y.C."/>
            <person name="Liu J.Z."/>
            <person name="Shao H.Z."/>
            <person name="Wang X."/>
            <person name="Wang C.C."/>
            <person name="Yang T.C."/>
            <person name="Huo Q.B."/>
            <person name="Li W."/>
            <person name="Chen H.Y."/>
            <person name="Chen S.E."/>
            <person name="Zhou L.G."/>
            <person name="Ni X.B."/>
            <person name="Tian J.H."/>
            <person name="Sheng Y."/>
            <person name="Liu T."/>
            <person name="Pan Y.S."/>
            <person name="Xia L.Y."/>
            <person name="Li J."/>
            <person name="Zhao F."/>
            <person name="Cao W.C."/>
        </authorList>
    </citation>
    <scope>NUCLEOTIDE SEQUENCE [LARGE SCALE GENOMIC DNA]</scope>
    <source>
        <strain evidence="1">Iper-2018</strain>
    </source>
</reference>
<evidence type="ECO:0000313" key="2">
    <source>
        <dbReference type="Proteomes" id="UP000805193"/>
    </source>
</evidence>
<accession>A0AC60R0S9</accession>
<evidence type="ECO:0000313" key="1">
    <source>
        <dbReference type="EMBL" id="KAG0445535.1"/>
    </source>
</evidence>
<sequence length="374" mass="41538">MDAPFKECVLRTALRACKRRGAPGPDWATTQMLQNLPDSQFQKLLSSFNDIWASSEFPAVWRLAWVVPVLKSGKPVGDLSSYRPVSLSSCFPKLFERLVHAHFIWGLGEHHLFSSNMTGFRSRLSAQDSILHIVNAVQHAVASRMSTVAALFDIQAAFDKVEPASVLTQVTSLGVTGRVQGFLEGFLSNRSIQVKLGNSITQSRPVHRGLPQGSVLSPPLFNIAIAGLPAALPNSRIPIVTSMYADDLCIWVSGFRHPTVRVIMQSAINKIQAFLESQGLSISGHKAAAMVFPGRNRRLREVKLQLEYSQPLRLVSKHCFLGITLKNRCKWHHQVKALTASTISFRNAVRRVGVQNWGNSPRSMLTLHFFLVVR</sequence>
<gene>
    <name evidence="1" type="ORF">HPB47_014187</name>
</gene>
<name>A0AC60R0S9_IXOPE</name>
<proteinExistence type="predicted"/>
<keyword evidence="2" id="KW-1185">Reference proteome</keyword>
<comment type="caution">
    <text evidence="1">The sequence shown here is derived from an EMBL/GenBank/DDBJ whole genome shotgun (WGS) entry which is preliminary data.</text>
</comment>
<organism evidence="1 2">
    <name type="scientific">Ixodes persulcatus</name>
    <name type="common">Taiga tick</name>
    <dbReference type="NCBI Taxonomy" id="34615"/>
    <lineage>
        <taxon>Eukaryota</taxon>
        <taxon>Metazoa</taxon>
        <taxon>Ecdysozoa</taxon>
        <taxon>Arthropoda</taxon>
        <taxon>Chelicerata</taxon>
        <taxon>Arachnida</taxon>
        <taxon>Acari</taxon>
        <taxon>Parasitiformes</taxon>
        <taxon>Ixodida</taxon>
        <taxon>Ixodoidea</taxon>
        <taxon>Ixodidae</taxon>
        <taxon>Ixodinae</taxon>
        <taxon>Ixodes</taxon>
    </lineage>
</organism>
<dbReference type="Proteomes" id="UP000805193">
    <property type="component" value="Unassembled WGS sequence"/>
</dbReference>